<name>A0AAE1QFM8_9EUCA</name>
<dbReference type="AlphaFoldDB" id="A0AAE1QFM8"/>
<keyword evidence="2" id="KW-1185">Reference proteome</keyword>
<accession>A0AAE1QFM8</accession>
<sequence length="58" mass="6733">MESRQETAVLLVISTHLFCQAGDEVFELRDFIRGEYRIRDFLISIYPSISLLLLSLTI</sequence>
<protein>
    <submittedName>
        <fullName evidence="1">Uncharacterized protein</fullName>
    </submittedName>
</protein>
<evidence type="ECO:0000313" key="1">
    <source>
        <dbReference type="EMBL" id="KAK4325846.1"/>
    </source>
</evidence>
<comment type="caution">
    <text evidence="1">The sequence shown here is derived from an EMBL/GenBank/DDBJ whole genome shotgun (WGS) entry which is preliminary data.</text>
</comment>
<proteinExistence type="predicted"/>
<dbReference type="EMBL" id="JAWZYT010000261">
    <property type="protein sequence ID" value="KAK4325846.1"/>
    <property type="molecule type" value="Genomic_DNA"/>
</dbReference>
<organism evidence="1 2">
    <name type="scientific">Petrolisthes manimaculis</name>
    <dbReference type="NCBI Taxonomy" id="1843537"/>
    <lineage>
        <taxon>Eukaryota</taxon>
        <taxon>Metazoa</taxon>
        <taxon>Ecdysozoa</taxon>
        <taxon>Arthropoda</taxon>
        <taxon>Crustacea</taxon>
        <taxon>Multicrustacea</taxon>
        <taxon>Malacostraca</taxon>
        <taxon>Eumalacostraca</taxon>
        <taxon>Eucarida</taxon>
        <taxon>Decapoda</taxon>
        <taxon>Pleocyemata</taxon>
        <taxon>Anomura</taxon>
        <taxon>Galatheoidea</taxon>
        <taxon>Porcellanidae</taxon>
        <taxon>Petrolisthes</taxon>
    </lineage>
</organism>
<evidence type="ECO:0000313" key="2">
    <source>
        <dbReference type="Proteomes" id="UP001292094"/>
    </source>
</evidence>
<dbReference type="Proteomes" id="UP001292094">
    <property type="component" value="Unassembled WGS sequence"/>
</dbReference>
<reference evidence="1" key="1">
    <citation type="submission" date="2023-11" db="EMBL/GenBank/DDBJ databases">
        <title>Genome assemblies of two species of porcelain crab, Petrolisthes cinctipes and Petrolisthes manimaculis (Anomura: Porcellanidae).</title>
        <authorList>
            <person name="Angst P."/>
        </authorList>
    </citation>
    <scope>NUCLEOTIDE SEQUENCE</scope>
    <source>
        <strain evidence="1">PB745_02</strain>
        <tissue evidence="1">Gill</tissue>
    </source>
</reference>
<gene>
    <name evidence="1" type="ORF">Pmani_003622</name>
</gene>